<accession>A0A919WC69</accession>
<keyword evidence="2" id="KW-1133">Transmembrane helix</keyword>
<dbReference type="EMBL" id="BOQN01000150">
    <property type="protein sequence ID" value="GIM97554.1"/>
    <property type="molecule type" value="Genomic_DNA"/>
</dbReference>
<keyword evidence="2" id="KW-0472">Membrane</keyword>
<evidence type="ECO:0000256" key="1">
    <source>
        <dbReference type="SAM" id="MobiDB-lite"/>
    </source>
</evidence>
<dbReference type="Proteomes" id="UP000677082">
    <property type="component" value="Unassembled WGS sequence"/>
</dbReference>
<evidence type="ECO:0000313" key="4">
    <source>
        <dbReference type="Proteomes" id="UP000677082"/>
    </source>
</evidence>
<evidence type="ECO:0000256" key="2">
    <source>
        <dbReference type="SAM" id="Phobius"/>
    </source>
</evidence>
<name>A0A919WC69_9ACTN</name>
<gene>
    <name evidence="3" type="ORF">Ato02nite_093470</name>
</gene>
<feature type="region of interest" description="Disordered" evidence="1">
    <location>
        <begin position="1"/>
        <end position="50"/>
    </location>
</feature>
<protein>
    <submittedName>
        <fullName evidence="3">Uncharacterized protein</fullName>
    </submittedName>
</protein>
<organism evidence="3 4">
    <name type="scientific">Paractinoplanes toevensis</name>
    <dbReference type="NCBI Taxonomy" id="571911"/>
    <lineage>
        <taxon>Bacteria</taxon>
        <taxon>Bacillati</taxon>
        <taxon>Actinomycetota</taxon>
        <taxon>Actinomycetes</taxon>
        <taxon>Micromonosporales</taxon>
        <taxon>Micromonosporaceae</taxon>
        <taxon>Paractinoplanes</taxon>
    </lineage>
</organism>
<dbReference type="AlphaFoldDB" id="A0A919WC69"/>
<proteinExistence type="predicted"/>
<reference evidence="3 4" key="1">
    <citation type="submission" date="2021-03" db="EMBL/GenBank/DDBJ databases">
        <title>Whole genome shotgun sequence of Actinoplanes toevensis NBRC 105298.</title>
        <authorList>
            <person name="Komaki H."/>
            <person name="Tamura T."/>
        </authorList>
    </citation>
    <scope>NUCLEOTIDE SEQUENCE [LARGE SCALE GENOMIC DNA]</scope>
    <source>
        <strain evidence="3 4">NBRC 105298</strain>
    </source>
</reference>
<keyword evidence="4" id="KW-1185">Reference proteome</keyword>
<evidence type="ECO:0000313" key="3">
    <source>
        <dbReference type="EMBL" id="GIM97554.1"/>
    </source>
</evidence>
<comment type="caution">
    <text evidence="3">The sequence shown here is derived from an EMBL/GenBank/DDBJ whole genome shotgun (WGS) entry which is preliminary data.</text>
</comment>
<sequence>MTGGTTVVCVQPQEPVAGPTSQPPQPPQARGPMPVSGAGAVLPPPVGVPGKRPNRRGRLILAMVAGVIGLLCLGGVGVFVSLYDEATEIKRSAPDAVVDNFLGAYLVNRDDNEAELYECKSGGDLAELEAYRADIIDREKIHSVGITVSWGSFDVSTNGAQGTVSTDLTKGTSNGNERITKPWRFDVVDQDGWRVCGATQTVP</sequence>
<feature type="transmembrane region" description="Helical" evidence="2">
    <location>
        <begin position="59"/>
        <end position="83"/>
    </location>
</feature>
<keyword evidence="2" id="KW-0812">Transmembrane</keyword>